<evidence type="ECO:0000313" key="3">
    <source>
        <dbReference type="Proteomes" id="UP000078454"/>
    </source>
</evidence>
<dbReference type="EMBL" id="LYPB01000073">
    <property type="protein sequence ID" value="OAS17164.1"/>
    <property type="molecule type" value="Genomic_DNA"/>
</dbReference>
<dbReference type="Pfam" id="PF26160">
    <property type="entry name" value="YqzN_YkzM"/>
    <property type="match status" value="1"/>
</dbReference>
<keyword evidence="3" id="KW-1185">Reference proteome</keyword>
<gene>
    <name evidence="2" type="ORF">A8708_02805</name>
</gene>
<protein>
    <recommendedName>
        <fullName evidence="1">YqzN/YkzM domain-containing protein</fullName>
    </recommendedName>
</protein>
<proteinExistence type="predicted"/>
<dbReference type="STRING" id="1850517.A8708_02805"/>
<feature type="domain" description="YqzN/YkzM" evidence="1">
    <location>
        <begin position="21"/>
        <end position="70"/>
    </location>
</feature>
<comment type="caution">
    <text evidence="2">The sequence shown here is derived from an EMBL/GenBank/DDBJ whole genome shotgun (WGS) entry which is preliminary data.</text>
</comment>
<sequence>MKQGTSLSKGQAEVEAAEAVGYTKEELLSHSQQLFGCPPEVLIGALHENTETVFTIPEMKQFIQNFLQRKVQE</sequence>
<dbReference type="Proteomes" id="UP000078454">
    <property type="component" value="Unassembled WGS sequence"/>
</dbReference>
<accession>A0A198A6S1</accession>
<name>A0A198A6S1_9BACL</name>
<dbReference type="InterPro" id="IPR058869">
    <property type="entry name" value="YqzN_YkzM"/>
</dbReference>
<reference evidence="2 3" key="1">
    <citation type="submission" date="2016-05" db="EMBL/GenBank/DDBJ databases">
        <title>Paenibacillus sp. 1ZS3-15 nov., isolated from the rhizosphere soil.</title>
        <authorList>
            <person name="Zhang X.X."/>
            <person name="Zhang J."/>
        </authorList>
    </citation>
    <scope>NUCLEOTIDE SEQUENCE [LARGE SCALE GENOMIC DNA]</scope>
    <source>
        <strain evidence="2 3">1ZS3-15</strain>
    </source>
</reference>
<dbReference type="AlphaFoldDB" id="A0A198A6S1"/>
<evidence type="ECO:0000259" key="1">
    <source>
        <dbReference type="Pfam" id="PF26160"/>
    </source>
</evidence>
<dbReference type="OrthoDB" id="2628917at2"/>
<organism evidence="2 3">
    <name type="scientific">Paenibacillus oryzisoli</name>
    <dbReference type="NCBI Taxonomy" id="1850517"/>
    <lineage>
        <taxon>Bacteria</taxon>
        <taxon>Bacillati</taxon>
        <taxon>Bacillota</taxon>
        <taxon>Bacilli</taxon>
        <taxon>Bacillales</taxon>
        <taxon>Paenibacillaceae</taxon>
        <taxon>Paenibacillus</taxon>
    </lineage>
</organism>
<evidence type="ECO:0000313" key="2">
    <source>
        <dbReference type="EMBL" id="OAS17164.1"/>
    </source>
</evidence>